<comment type="caution">
    <text evidence="1">The sequence shown here is derived from an EMBL/GenBank/DDBJ whole genome shotgun (WGS) entry which is preliminary data.</text>
</comment>
<dbReference type="RefSeq" id="WP_169146757.1">
    <property type="nucleotide sequence ID" value="NZ_JABBGA010000013.1"/>
</dbReference>
<protein>
    <submittedName>
        <fullName evidence="1">Uncharacterized protein</fullName>
    </submittedName>
</protein>
<name>A0A848G7T2_9RHOO</name>
<dbReference type="EMBL" id="JABBGA010000013">
    <property type="protein sequence ID" value="NML27222.1"/>
    <property type="molecule type" value="Genomic_DNA"/>
</dbReference>
<evidence type="ECO:0000313" key="1">
    <source>
        <dbReference type="EMBL" id="NML27222.1"/>
    </source>
</evidence>
<proteinExistence type="predicted"/>
<sequence>MSSPARKRLSADILQADEEALVGLRNIPVYQPANPAFALEVISAVHTRYRAAQDAEIVAQNTLAAARDAAVATQWEFHEAILGAKNQIKALYGEDSDELAALGLKKKSDRKAPHRGSKPDAA</sequence>
<gene>
    <name evidence="1" type="ORF">HHL15_15830</name>
</gene>
<accession>A0A848G7T2</accession>
<reference evidence="1 2" key="1">
    <citation type="submission" date="2020-04" db="EMBL/GenBank/DDBJ databases">
        <title>Zoogloea sp. G-4-1-14 isolated from soil.</title>
        <authorList>
            <person name="Dahal R.H."/>
        </authorList>
    </citation>
    <scope>NUCLEOTIDE SEQUENCE [LARGE SCALE GENOMIC DNA]</scope>
    <source>
        <strain evidence="1 2">G-4-1-14</strain>
    </source>
</reference>
<dbReference type="Proteomes" id="UP000580043">
    <property type="component" value="Unassembled WGS sequence"/>
</dbReference>
<evidence type="ECO:0000313" key="2">
    <source>
        <dbReference type="Proteomes" id="UP000580043"/>
    </source>
</evidence>
<organism evidence="1 2">
    <name type="scientific">Zoogloea dura</name>
    <dbReference type="NCBI Taxonomy" id="2728840"/>
    <lineage>
        <taxon>Bacteria</taxon>
        <taxon>Pseudomonadati</taxon>
        <taxon>Pseudomonadota</taxon>
        <taxon>Betaproteobacteria</taxon>
        <taxon>Rhodocyclales</taxon>
        <taxon>Zoogloeaceae</taxon>
        <taxon>Zoogloea</taxon>
    </lineage>
</organism>
<dbReference type="AlphaFoldDB" id="A0A848G7T2"/>
<keyword evidence="2" id="KW-1185">Reference proteome</keyword>